<dbReference type="EMBL" id="BAAANH010000001">
    <property type="protein sequence ID" value="GAA1751451.1"/>
    <property type="molecule type" value="Genomic_DNA"/>
</dbReference>
<dbReference type="Gene3D" id="1.20.950.20">
    <property type="entry name" value="Transmembrane di-heme cytochromes, Chain C"/>
    <property type="match status" value="1"/>
</dbReference>
<keyword evidence="9" id="KW-0560">Oxidoreductase</keyword>
<evidence type="ECO:0000256" key="4">
    <source>
        <dbReference type="ARBA" id="ARBA00022617"/>
    </source>
</evidence>
<keyword evidence="6" id="KW-0479">Metal-binding</keyword>
<evidence type="ECO:0000256" key="10">
    <source>
        <dbReference type="ARBA" id="ARBA00023004"/>
    </source>
</evidence>
<protein>
    <recommendedName>
        <fullName evidence="15">NarG-like domain-containing protein</fullName>
    </recommendedName>
</protein>
<reference evidence="17" key="1">
    <citation type="journal article" date="2019" name="Int. J. Syst. Evol. Microbiol.">
        <title>The Global Catalogue of Microorganisms (GCM) 10K type strain sequencing project: providing services to taxonomists for standard genome sequencing and annotation.</title>
        <authorList>
            <consortium name="The Broad Institute Genomics Platform"/>
            <consortium name="The Broad Institute Genome Sequencing Center for Infectious Disease"/>
            <person name="Wu L."/>
            <person name="Ma J."/>
        </authorList>
    </citation>
    <scope>NUCLEOTIDE SEQUENCE [LARGE SCALE GENOMIC DNA]</scope>
    <source>
        <strain evidence="17">JCM 14319</strain>
    </source>
</reference>
<evidence type="ECO:0000313" key="17">
    <source>
        <dbReference type="Proteomes" id="UP001500506"/>
    </source>
</evidence>
<feature type="domain" description="NarG-like" evidence="15">
    <location>
        <begin position="8"/>
        <end position="227"/>
    </location>
</feature>
<evidence type="ECO:0000256" key="3">
    <source>
        <dbReference type="ARBA" id="ARBA00022475"/>
    </source>
</evidence>
<feature type="region of interest" description="Disordered" evidence="13">
    <location>
        <begin position="231"/>
        <end position="254"/>
    </location>
</feature>
<evidence type="ECO:0000259" key="15">
    <source>
        <dbReference type="Pfam" id="PF02665"/>
    </source>
</evidence>
<gene>
    <name evidence="16" type="ORF">GCM10009747_06100</name>
</gene>
<name>A0ABP4WCV2_9MICO</name>
<accession>A0ABP4WCV2</accession>
<keyword evidence="7" id="KW-0249">Electron transport</keyword>
<evidence type="ECO:0000256" key="8">
    <source>
        <dbReference type="ARBA" id="ARBA00022989"/>
    </source>
</evidence>
<keyword evidence="8 14" id="KW-1133">Transmembrane helix</keyword>
<feature type="transmembrane region" description="Helical" evidence="14">
    <location>
        <begin position="89"/>
        <end position="113"/>
    </location>
</feature>
<proteinExistence type="predicted"/>
<comment type="caution">
    <text evidence="16">The sequence shown here is derived from an EMBL/GenBank/DDBJ whole genome shotgun (WGS) entry which is preliminary data.</text>
</comment>
<organism evidence="16 17">
    <name type="scientific">Agromyces humatus</name>
    <dbReference type="NCBI Taxonomy" id="279573"/>
    <lineage>
        <taxon>Bacteria</taxon>
        <taxon>Bacillati</taxon>
        <taxon>Actinomycetota</taxon>
        <taxon>Actinomycetes</taxon>
        <taxon>Micrococcales</taxon>
        <taxon>Microbacteriaceae</taxon>
        <taxon>Agromyces</taxon>
    </lineage>
</organism>
<dbReference type="Proteomes" id="UP001500506">
    <property type="component" value="Unassembled WGS sequence"/>
</dbReference>
<dbReference type="InterPro" id="IPR051936">
    <property type="entry name" value="Heme-iron_electron_transfer"/>
</dbReference>
<dbReference type="SUPFAM" id="SSF103501">
    <property type="entry name" value="Respiratory nitrate reductase 1 gamma chain"/>
    <property type="match status" value="1"/>
</dbReference>
<evidence type="ECO:0000256" key="2">
    <source>
        <dbReference type="ARBA" id="ARBA00022448"/>
    </source>
</evidence>
<dbReference type="PANTHER" id="PTHR30598">
    <property type="entry name" value="NITRATE REDUCTASE PRIVATE CHAPERONE, REDOX ENZYME MATURATION PROTEIN REMP FAMILY"/>
    <property type="match status" value="1"/>
</dbReference>
<keyword evidence="4" id="KW-0349">Heme</keyword>
<evidence type="ECO:0000256" key="14">
    <source>
        <dbReference type="SAM" id="Phobius"/>
    </source>
</evidence>
<dbReference type="NCBIfam" id="TIGR00351">
    <property type="entry name" value="narI"/>
    <property type="match status" value="1"/>
</dbReference>
<evidence type="ECO:0000256" key="1">
    <source>
        <dbReference type="ARBA" id="ARBA00004651"/>
    </source>
</evidence>
<keyword evidence="10" id="KW-0408">Iron</keyword>
<evidence type="ECO:0000256" key="7">
    <source>
        <dbReference type="ARBA" id="ARBA00022982"/>
    </source>
</evidence>
<keyword evidence="5 14" id="KW-0812">Transmembrane</keyword>
<evidence type="ECO:0000256" key="6">
    <source>
        <dbReference type="ARBA" id="ARBA00022723"/>
    </source>
</evidence>
<keyword evidence="11" id="KW-0534">Nitrate assimilation</keyword>
<dbReference type="InterPro" id="IPR023234">
    <property type="entry name" value="NarG-like_domain"/>
</dbReference>
<feature type="transmembrane region" description="Helical" evidence="14">
    <location>
        <begin position="133"/>
        <end position="153"/>
    </location>
</feature>
<evidence type="ECO:0000256" key="5">
    <source>
        <dbReference type="ARBA" id="ARBA00022692"/>
    </source>
</evidence>
<dbReference type="InterPro" id="IPR003816">
    <property type="entry name" value="Nitrate_red_gam"/>
</dbReference>
<evidence type="ECO:0000256" key="11">
    <source>
        <dbReference type="ARBA" id="ARBA00023063"/>
    </source>
</evidence>
<dbReference type="InterPro" id="IPR036197">
    <property type="entry name" value="NarG-like_sf"/>
</dbReference>
<feature type="transmembrane region" description="Helical" evidence="14">
    <location>
        <begin position="49"/>
        <end position="74"/>
    </location>
</feature>
<dbReference type="RefSeq" id="WP_232498344.1">
    <property type="nucleotide sequence ID" value="NZ_BAAANH010000001.1"/>
</dbReference>
<evidence type="ECO:0000256" key="13">
    <source>
        <dbReference type="SAM" id="MobiDB-lite"/>
    </source>
</evidence>
<evidence type="ECO:0000256" key="9">
    <source>
        <dbReference type="ARBA" id="ARBA00023002"/>
    </source>
</evidence>
<sequence>MNGDAITILLWVALPYAAFATFVVGHVWRYRYDKFGWTTRSSQVYENRLLRWGSPMFHLGILFVIAGHFVGLIIPREWLYAIGISEEIYHIGATVLGMAAAVLTIAGLAILIYRRRTVGPVFLATTVMDKVMYVFLGATIAFGTAATVMYQVFGPGYEYRGTIGPWFRSLIGLQPQPELMVDAPLAFQLHVLTATLLFALWPFTRLVHVFSAPIGYLFRPYIVYRSRDDQRSNRKPRRGWEPITQPDPKKLTKL</sequence>
<evidence type="ECO:0000256" key="12">
    <source>
        <dbReference type="ARBA" id="ARBA00023136"/>
    </source>
</evidence>
<keyword evidence="3" id="KW-1003">Cell membrane</keyword>
<dbReference type="PANTHER" id="PTHR30598:SF3">
    <property type="entry name" value="RESPIRATORY NITRATE REDUCTASE 1 GAMMA CHAIN"/>
    <property type="match status" value="1"/>
</dbReference>
<keyword evidence="2" id="KW-0813">Transport</keyword>
<comment type="subcellular location">
    <subcellularLocation>
        <location evidence="1">Cell membrane</location>
        <topology evidence="1">Multi-pass membrane protein</topology>
    </subcellularLocation>
</comment>
<feature type="transmembrane region" description="Helical" evidence="14">
    <location>
        <begin position="6"/>
        <end position="28"/>
    </location>
</feature>
<keyword evidence="12 14" id="KW-0472">Membrane</keyword>
<keyword evidence="17" id="KW-1185">Reference proteome</keyword>
<evidence type="ECO:0000313" key="16">
    <source>
        <dbReference type="EMBL" id="GAA1751451.1"/>
    </source>
</evidence>
<dbReference type="Pfam" id="PF02665">
    <property type="entry name" value="Nitrate_red_gam"/>
    <property type="match status" value="1"/>
</dbReference>